<evidence type="ECO:0000313" key="2">
    <source>
        <dbReference type="EMBL" id="TDY02557.1"/>
    </source>
</evidence>
<proteinExistence type="predicted"/>
<name>A0A4R8IXE8_9GAMM</name>
<evidence type="ECO:0000313" key="3">
    <source>
        <dbReference type="Proteomes" id="UP000294914"/>
    </source>
</evidence>
<dbReference type="AlphaFoldDB" id="A0A4R8IXE8"/>
<gene>
    <name evidence="2" type="ORF">EDC23_0932</name>
</gene>
<dbReference type="Proteomes" id="UP000294914">
    <property type="component" value="Unassembled WGS sequence"/>
</dbReference>
<dbReference type="RefSeq" id="WP_134081635.1">
    <property type="nucleotide sequence ID" value="NZ_SOQX01000002.1"/>
</dbReference>
<keyword evidence="3" id="KW-1185">Reference proteome</keyword>
<reference evidence="2 3" key="1">
    <citation type="submission" date="2019-03" db="EMBL/GenBank/DDBJ databases">
        <title>Genomic Encyclopedia of Type Strains, Phase IV (KMG-IV): sequencing the most valuable type-strain genomes for metagenomic binning, comparative biology and taxonomic classification.</title>
        <authorList>
            <person name="Goeker M."/>
        </authorList>
    </citation>
    <scope>NUCLEOTIDE SEQUENCE [LARGE SCALE GENOMIC DNA]</scope>
    <source>
        <strain evidence="2 3">DSM 16326</strain>
    </source>
</reference>
<dbReference type="OrthoDB" id="8563147at2"/>
<dbReference type="SUPFAM" id="SSF75169">
    <property type="entry name" value="DsrEFH-like"/>
    <property type="match status" value="1"/>
</dbReference>
<feature type="chain" id="PRO_5020320692" evidence="1">
    <location>
        <begin position="20"/>
        <end position="157"/>
    </location>
</feature>
<feature type="signal peptide" evidence="1">
    <location>
        <begin position="1"/>
        <end position="19"/>
    </location>
</feature>
<protein>
    <submittedName>
        <fullName evidence="2">Uncharacterized protein</fullName>
    </submittedName>
</protein>
<accession>A0A4R8IXE8</accession>
<organism evidence="2 3">
    <name type="scientific">Thiohalophilus thiocyanatoxydans</name>
    <dbReference type="NCBI Taxonomy" id="381308"/>
    <lineage>
        <taxon>Bacteria</taxon>
        <taxon>Pseudomonadati</taxon>
        <taxon>Pseudomonadota</taxon>
        <taxon>Gammaproteobacteria</taxon>
        <taxon>Thiohalomonadales</taxon>
        <taxon>Thiohalophilaceae</taxon>
        <taxon>Thiohalophilus</taxon>
    </lineage>
</organism>
<sequence length="157" mass="17893">MNRMLLLIVMLLTSLIATADERAPWGTSEAVKQDYQPQKVVYDVAVSSRKELEQVFDRASYLSQVYEADPFSASIVLVLHGDEIPFFAVKNYLKYKELVTRARSLTVGDVIDIRMCQIAARGHGYAPEDIHGFVQMVPMADAEIIRLQREENYAYMQ</sequence>
<evidence type="ECO:0000256" key="1">
    <source>
        <dbReference type="SAM" id="SignalP"/>
    </source>
</evidence>
<dbReference type="InterPro" id="IPR027396">
    <property type="entry name" value="DsrEFH-like"/>
</dbReference>
<dbReference type="EMBL" id="SOQX01000002">
    <property type="protein sequence ID" value="TDY02557.1"/>
    <property type="molecule type" value="Genomic_DNA"/>
</dbReference>
<keyword evidence="1" id="KW-0732">Signal</keyword>
<dbReference type="Gene3D" id="3.40.1260.10">
    <property type="entry name" value="DsrEFH-like"/>
    <property type="match status" value="1"/>
</dbReference>
<comment type="caution">
    <text evidence="2">The sequence shown here is derived from an EMBL/GenBank/DDBJ whole genome shotgun (WGS) entry which is preliminary data.</text>
</comment>